<feature type="region of interest" description="Disordered" evidence="2">
    <location>
        <begin position="151"/>
        <end position="196"/>
    </location>
</feature>
<dbReference type="AlphaFoldDB" id="A0A699RYE8"/>
<name>A0A699RYE8_TANCI</name>
<proteinExistence type="predicted"/>
<feature type="coiled-coil region" evidence="1">
    <location>
        <begin position="12"/>
        <end position="46"/>
    </location>
</feature>
<organism evidence="3">
    <name type="scientific">Tanacetum cinerariifolium</name>
    <name type="common">Dalmatian daisy</name>
    <name type="synonym">Chrysanthemum cinerariifolium</name>
    <dbReference type="NCBI Taxonomy" id="118510"/>
    <lineage>
        <taxon>Eukaryota</taxon>
        <taxon>Viridiplantae</taxon>
        <taxon>Streptophyta</taxon>
        <taxon>Embryophyta</taxon>
        <taxon>Tracheophyta</taxon>
        <taxon>Spermatophyta</taxon>
        <taxon>Magnoliopsida</taxon>
        <taxon>eudicotyledons</taxon>
        <taxon>Gunneridae</taxon>
        <taxon>Pentapetalae</taxon>
        <taxon>asterids</taxon>
        <taxon>campanulids</taxon>
        <taxon>Asterales</taxon>
        <taxon>Asteraceae</taxon>
        <taxon>Asteroideae</taxon>
        <taxon>Anthemideae</taxon>
        <taxon>Anthemidinae</taxon>
        <taxon>Tanacetum</taxon>
    </lineage>
</organism>
<protein>
    <submittedName>
        <fullName evidence="3">Uncharacterized protein</fullName>
    </submittedName>
</protein>
<comment type="caution">
    <text evidence="3">The sequence shown here is derived from an EMBL/GenBank/DDBJ whole genome shotgun (WGS) entry which is preliminary data.</text>
</comment>
<accession>A0A699RYE8</accession>
<feature type="compositionally biased region" description="Basic and acidic residues" evidence="2">
    <location>
        <begin position="173"/>
        <end position="196"/>
    </location>
</feature>
<gene>
    <name evidence="3" type="ORF">Tci_861021</name>
</gene>
<feature type="non-terminal residue" evidence="3">
    <location>
        <position position="1"/>
    </location>
</feature>
<evidence type="ECO:0000256" key="2">
    <source>
        <dbReference type="SAM" id="MobiDB-lite"/>
    </source>
</evidence>
<evidence type="ECO:0000313" key="3">
    <source>
        <dbReference type="EMBL" id="GFC89051.1"/>
    </source>
</evidence>
<evidence type="ECO:0000256" key="1">
    <source>
        <dbReference type="SAM" id="Coils"/>
    </source>
</evidence>
<dbReference type="EMBL" id="BKCJ011118796">
    <property type="protein sequence ID" value="GFC89051.1"/>
    <property type="molecule type" value="Genomic_DNA"/>
</dbReference>
<keyword evidence="1" id="KW-0175">Coiled coil</keyword>
<reference evidence="3" key="1">
    <citation type="journal article" date="2019" name="Sci. Rep.">
        <title>Draft genome of Tanacetum cinerariifolium, the natural source of mosquito coil.</title>
        <authorList>
            <person name="Yamashiro T."/>
            <person name="Shiraishi A."/>
            <person name="Satake H."/>
            <person name="Nakayama K."/>
        </authorList>
    </citation>
    <scope>NUCLEOTIDE SEQUENCE</scope>
</reference>
<sequence>LSKSVEHLELDKIAQALEITKLKQRVKKLERRNKLKEVVLEDAKNVAVEKSVDVEDNADIQRRKAEFQAEIYKIDLKHAKKVLNIQEEESKPAKLQEVVDVVTTAKIIIEVITTASDIITAASSTITAAGVPIPAATTAAALTLTTAPSRRRKGVVIRDPQETAPTPSTIIHSEAKSKDKGKGILVEEPKPLKKQA</sequence>